<evidence type="ECO:0000256" key="1">
    <source>
        <dbReference type="SAM" id="SignalP"/>
    </source>
</evidence>
<gene>
    <name evidence="2" type="ORF">VFH_I003840</name>
</gene>
<protein>
    <submittedName>
        <fullName evidence="2">Uncharacterized protein</fullName>
    </submittedName>
</protein>
<sequence length="88" mass="10257">MLMKYPTLIFTHLKLVLGFFFYKLQDPDLSSIREEYVECGVCLCKIREGEVIRVPRESFCEVGAQVLLFDFCAVRADNDDGGDTWWLR</sequence>
<name>A0AAV0Z6D1_VICFA</name>
<reference evidence="2 3" key="1">
    <citation type="submission" date="2023-01" db="EMBL/GenBank/DDBJ databases">
        <authorList>
            <person name="Kreplak J."/>
        </authorList>
    </citation>
    <scope>NUCLEOTIDE SEQUENCE [LARGE SCALE GENOMIC DNA]</scope>
</reference>
<dbReference type="Proteomes" id="UP001157006">
    <property type="component" value="Chromosome 1S"/>
</dbReference>
<evidence type="ECO:0000313" key="3">
    <source>
        <dbReference type="Proteomes" id="UP001157006"/>
    </source>
</evidence>
<proteinExistence type="predicted"/>
<keyword evidence="3" id="KW-1185">Reference proteome</keyword>
<organism evidence="2 3">
    <name type="scientific">Vicia faba</name>
    <name type="common">Broad bean</name>
    <name type="synonym">Faba vulgaris</name>
    <dbReference type="NCBI Taxonomy" id="3906"/>
    <lineage>
        <taxon>Eukaryota</taxon>
        <taxon>Viridiplantae</taxon>
        <taxon>Streptophyta</taxon>
        <taxon>Embryophyta</taxon>
        <taxon>Tracheophyta</taxon>
        <taxon>Spermatophyta</taxon>
        <taxon>Magnoliopsida</taxon>
        <taxon>eudicotyledons</taxon>
        <taxon>Gunneridae</taxon>
        <taxon>Pentapetalae</taxon>
        <taxon>rosids</taxon>
        <taxon>fabids</taxon>
        <taxon>Fabales</taxon>
        <taxon>Fabaceae</taxon>
        <taxon>Papilionoideae</taxon>
        <taxon>50 kb inversion clade</taxon>
        <taxon>NPAAA clade</taxon>
        <taxon>Hologalegina</taxon>
        <taxon>IRL clade</taxon>
        <taxon>Fabeae</taxon>
        <taxon>Vicia</taxon>
    </lineage>
</organism>
<dbReference type="AlphaFoldDB" id="A0AAV0Z6D1"/>
<feature type="signal peptide" evidence="1">
    <location>
        <begin position="1"/>
        <end position="18"/>
    </location>
</feature>
<evidence type="ECO:0000313" key="2">
    <source>
        <dbReference type="EMBL" id="CAI8591707.1"/>
    </source>
</evidence>
<feature type="chain" id="PRO_5044010098" evidence="1">
    <location>
        <begin position="19"/>
        <end position="88"/>
    </location>
</feature>
<keyword evidence="1" id="KW-0732">Signal</keyword>
<dbReference type="EMBL" id="OX451735">
    <property type="protein sequence ID" value="CAI8591707.1"/>
    <property type="molecule type" value="Genomic_DNA"/>
</dbReference>
<accession>A0AAV0Z6D1</accession>